<organism evidence="1 2">
    <name type="scientific">Actinoplanes missouriensis (strain ATCC 14538 / DSM 43046 / CBS 188.64 / JCM 3121 / NBRC 102363 / NCIMB 12654 / NRRL B-3342 / UNCC 431)</name>
    <dbReference type="NCBI Taxonomy" id="512565"/>
    <lineage>
        <taxon>Bacteria</taxon>
        <taxon>Bacillati</taxon>
        <taxon>Actinomycetota</taxon>
        <taxon>Actinomycetes</taxon>
        <taxon>Micromonosporales</taxon>
        <taxon>Micromonosporaceae</taxon>
        <taxon>Actinoplanes</taxon>
    </lineage>
</organism>
<dbReference type="PATRIC" id="fig|512565.3.peg.2044"/>
<dbReference type="HOGENOM" id="CLU_2230702_0_0_11"/>
<name>I0H2M3_ACTM4</name>
<accession>I0H2M3</accession>
<proteinExistence type="predicted"/>
<dbReference type="STRING" id="512565.AMIS_20400"/>
<dbReference type="KEGG" id="ams:AMIS_20400"/>
<gene>
    <name evidence="1" type="ordered locus">AMIS_20400</name>
</gene>
<sequence length="105" mass="12605">MPDWPDKWRLDNFPEAVRDWRNCTLPPPEVIAEVERWHYSRQDAPYADTDPFLNEEGPFEDWFGVRARVFDLYRLPVHVDGRPVVAYYEVREDEHCVVFLHFGVL</sequence>
<protein>
    <submittedName>
        <fullName evidence="1">Uncharacterized protein</fullName>
    </submittedName>
</protein>
<dbReference type="RefSeq" id="WP_014442155.1">
    <property type="nucleotide sequence ID" value="NC_017093.1"/>
</dbReference>
<dbReference type="OrthoDB" id="3384430at2"/>
<dbReference type="Proteomes" id="UP000007882">
    <property type="component" value="Chromosome"/>
</dbReference>
<evidence type="ECO:0000313" key="1">
    <source>
        <dbReference type="EMBL" id="BAL87260.1"/>
    </source>
</evidence>
<dbReference type="EMBL" id="AP012319">
    <property type="protein sequence ID" value="BAL87260.1"/>
    <property type="molecule type" value="Genomic_DNA"/>
</dbReference>
<dbReference type="AlphaFoldDB" id="I0H2M3"/>
<evidence type="ECO:0000313" key="2">
    <source>
        <dbReference type="Proteomes" id="UP000007882"/>
    </source>
</evidence>
<keyword evidence="2" id="KW-1185">Reference proteome</keyword>
<reference evidence="1 2" key="1">
    <citation type="submission" date="2012-02" db="EMBL/GenBank/DDBJ databases">
        <title>Complete genome sequence of Actinoplanes missouriensis 431 (= NBRC 102363).</title>
        <authorList>
            <person name="Ohnishi Y."/>
            <person name="Ishikawa J."/>
            <person name="Sekine M."/>
            <person name="Hosoyama A."/>
            <person name="Harada T."/>
            <person name="Narita H."/>
            <person name="Hata T."/>
            <person name="Konno Y."/>
            <person name="Tutikane K."/>
            <person name="Fujita N."/>
            <person name="Horinouchi S."/>
            <person name="Hayakawa M."/>
        </authorList>
    </citation>
    <scope>NUCLEOTIDE SEQUENCE [LARGE SCALE GENOMIC DNA]</scope>
    <source>
        <strain evidence="2">ATCC 14538 / DSM 43046 / CBS 188.64 / JCM 3121 / NBRC 102363 / NCIMB 12654 / NRRL B-3342 / UNCC 431</strain>
    </source>
</reference>